<feature type="region of interest" description="Disordered" evidence="1">
    <location>
        <begin position="85"/>
        <end position="108"/>
    </location>
</feature>
<dbReference type="EMBL" id="KI913963">
    <property type="protein sequence ID" value="ETW01329.1"/>
    <property type="molecule type" value="Genomic_DNA"/>
</dbReference>
<dbReference type="RefSeq" id="XP_008870327.1">
    <property type="nucleotide sequence ID" value="XM_008872105.1"/>
</dbReference>
<accession>A0A024U500</accession>
<gene>
    <name evidence="2" type="ORF">H310_06890</name>
</gene>
<dbReference type="AlphaFoldDB" id="A0A024U500"/>
<proteinExistence type="predicted"/>
<feature type="compositionally biased region" description="Polar residues" evidence="1">
    <location>
        <begin position="86"/>
        <end position="107"/>
    </location>
</feature>
<name>A0A024U500_9STRA</name>
<dbReference type="VEuPathDB" id="FungiDB:H310_06890"/>
<sequence length="160" mass="17724">MDQIEDGAAIVPLLRPHSAALEGNFVAVRTICRLLHPFTTLVLSNEGVRASETCHASWTVLFRYRSVCSPQAIARASRSSLRSRVVPSTTQLRDSVHETSGNKSRTGSPGCFTTWRDRCHPPKRESSRRMPTHSTCSTALTPLWPVDRASRAPSVAWTVR</sequence>
<protein>
    <submittedName>
        <fullName evidence="2">Uncharacterized protein</fullName>
    </submittedName>
</protein>
<organism evidence="2">
    <name type="scientific">Aphanomyces invadans</name>
    <dbReference type="NCBI Taxonomy" id="157072"/>
    <lineage>
        <taxon>Eukaryota</taxon>
        <taxon>Sar</taxon>
        <taxon>Stramenopiles</taxon>
        <taxon>Oomycota</taxon>
        <taxon>Saprolegniomycetes</taxon>
        <taxon>Saprolegniales</taxon>
        <taxon>Verrucalvaceae</taxon>
        <taxon>Aphanomyces</taxon>
    </lineage>
</organism>
<evidence type="ECO:0000313" key="2">
    <source>
        <dbReference type="EMBL" id="ETW01329.1"/>
    </source>
</evidence>
<reference evidence="2" key="1">
    <citation type="submission" date="2013-12" db="EMBL/GenBank/DDBJ databases">
        <title>The Genome Sequence of Aphanomyces invadans NJM9701.</title>
        <authorList>
            <consortium name="The Broad Institute Genomics Platform"/>
            <person name="Russ C."/>
            <person name="Tyler B."/>
            <person name="van West P."/>
            <person name="Dieguez-Uribeondo J."/>
            <person name="Young S.K."/>
            <person name="Zeng Q."/>
            <person name="Gargeya S."/>
            <person name="Fitzgerald M."/>
            <person name="Abouelleil A."/>
            <person name="Alvarado L."/>
            <person name="Chapman S.B."/>
            <person name="Gainer-Dewar J."/>
            <person name="Goldberg J."/>
            <person name="Griggs A."/>
            <person name="Gujja S."/>
            <person name="Hansen M."/>
            <person name="Howarth C."/>
            <person name="Imamovic A."/>
            <person name="Ireland A."/>
            <person name="Larimer J."/>
            <person name="McCowan C."/>
            <person name="Murphy C."/>
            <person name="Pearson M."/>
            <person name="Poon T.W."/>
            <person name="Priest M."/>
            <person name="Roberts A."/>
            <person name="Saif S."/>
            <person name="Shea T."/>
            <person name="Sykes S."/>
            <person name="Wortman J."/>
            <person name="Nusbaum C."/>
            <person name="Birren B."/>
        </authorList>
    </citation>
    <scope>NUCLEOTIDE SEQUENCE [LARGE SCALE GENOMIC DNA]</scope>
    <source>
        <strain evidence="2">NJM9701</strain>
    </source>
</reference>
<dbReference type="GeneID" id="20083940"/>
<evidence type="ECO:0000256" key="1">
    <source>
        <dbReference type="SAM" id="MobiDB-lite"/>
    </source>
</evidence>